<sequence length="97" mass="10375">MNKPLKAEGPTPEIPNADWGPLAGLPGNPLMWILIGSEMLVFGAIFISFAVARLLQPDVFMDAQNHLNRLAGAINTMILLTSGFLAAMAVQAQNSDQ</sequence>
<dbReference type="InterPro" id="IPR013833">
    <property type="entry name" value="Cyt_c_oxidase_su3_a-hlx"/>
</dbReference>
<dbReference type="Gene3D" id="1.20.120.80">
    <property type="entry name" value="Cytochrome c oxidase, subunit III, four-helix bundle"/>
    <property type="match status" value="1"/>
</dbReference>
<dbReference type="GO" id="GO:0022904">
    <property type="term" value="P:respiratory electron transport chain"/>
    <property type="evidence" value="ECO:0007669"/>
    <property type="project" value="InterPro"/>
</dbReference>
<name>A0A7V5U0Q8_9PROT</name>
<organism evidence="2">
    <name type="scientific">Hellea balneolensis</name>
    <dbReference type="NCBI Taxonomy" id="287478"/>
    <lineage>
        <taxon>Bacteria</taxon>
        <taxon>Pseudomonadati</taxon>
        <taxon>Pseudomonadota</taxon>
        <taxon>Alphaproteobacteria</taxon>
        <taxon>Maricaulales</taxon>
        <taxon>Robiginitomaculaceae</taxon>
        <taxon>Hellea</taxon>
    </lineage>
</organism>
<dbReference type="AlphaFoldDB" id="A0A7V5U0Q8"/>
<feature type="transmembrane region" description="Helical" evidence="1">
    <location>
        <begin position="67"/>
        <end position="90"/>
    </location>
</feature>
<dbReference type="EMBL" id="DROP01000026">
    <property type="protein sequence ID" value="HHI88381.1"/>
    <property type="molecule type" value="Genomic_DNA"/>
</dbReference>
<keyword evidence="1" id="KW-0472">Membrane</keyword>
<keyword evidence="1" id="KW-1133">Transmembrane helix</keyword>
<protein>
    <submittedName>
        <fullName evidence="2">Uncharacterized protein</fullName>
    </submittedName>
</protein>
<dbReference type="SUPFAM" id="SSF81452">
    <property type="entry name" value="Cytochrome c oxidase subunit III-like"/>
    <property type="match status" value="1"/>
</dbReference>
<comment type="caution">
    <text evidence="2">The sequence shown here is derived from an EMBL/GenBank/DDBJ whole genome shotgun (WGS) entry which is preliminary data.</text>
</comment>
<gene>
    <name evidence="2" type="ORF">ENK01_00375</name>
</gene>
<dbReference type="GO" id="GO:0004129">
    <property type="term" value="F:cytochrome-c oxidase activity"/>
    <property type="evidence" value="ECO:0007669"/>
    <property type="project" value="InterPro"/>
</dbReference>
<feature type="transmembrane region" description="Helical" evidence="1">
    <location>
        <begin position="30"/>
        <end position="55"/>
    </location>
</feature>
<dbReference type="InterPro" id="IPR035973">
    <property type="entry name" value="Cyt_c_oxidase_su3-like_sf"/>
</dbReference>
<feature type="non-terminal residue" evidence="2">
    <location>
        <position position="97"/>
    </location>
</feature>
<keyword evidence="1" id="KW-0812">Transmembrane</keyword>
<evidence type="ECO:0000313" key="2">
    <source>
        <dbReference type="EMBL" id="HHI88381.1"/>
    </source>
</evidence>
<dbReference type="GO" id="GO:0016020">
    <property type="term" value="C:membrane"/>
    <property type="evidence" value="ECO:0007669"/>
    <property type="project" value="InterPro"/>
</dbReference>
<proteinExistence type="predicted"/>
<reference evidence="2" key="1">
    <citation type="journal article" date="2020" name="mSystems">
        <title>Genome- and Community-Level Interaction Insights into Carbon Utilization and Element Cycling Functions of Hydrothermarchaeota in Hydrothermal Sediment.</title>
        <authorList>
            <person name="Zhou Z."/>
            <person name="Liu Y."/>
            <person name="Xu W."/>
            <person name="Pan J."/>
            <person name="Luo Z.H."/>
            <person name="Li M."/>
        </authorList>
    </citation>
    <scope>NUCLEOTIDE SEQUENCE [LARGE SCALE GENOMIC DNA]</scope>
    <source>
        <strain evidence="2">HyVt-538</strain>
    </source>
</reference>
<evidence type="ECO:0000256" key="1">
    <source>
        <dbReference type="SAM" id="Phobius"/>
    </source>
</evidence>
<dbReference type="Proteomes" id="UP000885806">
    <property type="component" value="Unassembled WGS sequence"/>
</dbReference>
<accession>A0A7V5U0Q8</accession>